<dbReference type="AlphaFoldDB" id="U5N4N4"/>
<evidence type="ECO:0000313" key="2">
    <source>
        <dbReference type="EMBL" id="AGX86441.1"/>
    </source>
</evidence>
<dbReference type="NCBIfam" id="NF045611">
    <property type="entry name" value="small_CydP"/>
    <property type="match status" value="1"/>
</dbReference>
<proteinExistence type="predicted"/>
<evidence type="ECO:0000256" key="1">
    <source>
        <dbReference type="SAM" id="Phobius"/>
    </source>
</evidence>
<gene>
    <name evidence="2" type="ORF">Cenrod_0317</name>
</gene>
<feature type="transmembrane region" description="Helical" evidence="1">
    <location>
        <begin position="12"/>
        <end position="30"/>
    </location>
</feature>
<dbReference type="InterPro" id="IPR054636">
    <property type="entry name" value="CydP"/>
</dbReference>
<accession>U5N4N4</accession>
<keyword evidence="1" id="KW-0472">Membrane</keyword>
<organism evidence="2 3">
    <name type="scientific">Candidatus Symbiobacter mobilis CR</name>
    <dbReference type="NCBI Taxonomy" id="946483"/>
    <lineage>
        <taxon>Bacteria</taxon>
        <taxon>Pseudomonadati</taxon>
        <taxon>Pseudomonadota</taxon>
        <taxon>Betaproteobacteria</taxon>
        <taxon>Burkholderiales</taxon>
        <taxon>Comamonadaceae</taxon>
    </lineage>
</organism>
<protein>
    <submittedName>
        <fullName evidence="2">Uncharacterized protein</fullName>
    </submittedName>
</protein>
<keyword evidence="3" id="KW-1185">Reference proteome</keyword>
<name>U5N4N4_9BURK</name>
<dbReference type="HOGENOM" id="CLU_2988127_0_0_4"/>
<evidence type="ECO:0000313" key="3">
    <source>
        <dbReference type="Proteomes" id="UP000017184"/>
    </source>
</evidence>
<dbReference type="EMBL" id="CP004885">
    <property type="protein sequence ID" value="AGX86441.1"/>
    <property type="molecule type" value="Genomic_DNA"/>
</dbReference>
<dbReference type="STRING" id="946483.Cenrod_0317"/>
<reference evidence="2 3" key="1">
    <citation type="journal article" date="2013" name="Genome Biol.">
        <title>Genomic analysis reveals key aspects of prokaryotic symbiosis in the phototrophic consortium "Chlorochromatium aggregatum".</title>
        <authorList>
            <person name="Liu Z."/>
            <person name="Muller J."/>
            <person name="Li T."/>
            <person name="Alvey R.M."/>
            <person name="Vogl K."/>
            <person name="Frigaard N.U."/>
            <person name="Rockwell N.C."/>
            <person name="Boyd E.S."/>
            <person name="Tomsho L.P."/>
            <person name="Schuster S.C."/>
            <person name="Henke P."/>
            <person name="Rohde M."/>
            <person name="Overmann J."/>
            <person name="Bryant D.A."/>
        </authorList>
    </citation>
    <scope>NUCLEOTIDE SEQUENCE [LARGE SCALE GENOMIC DNA]</scope>
    <source>
        <strain evidence="2">CR</strain>
    </source>
</reference>
<dbReference type="Proteomes" id="UP000017184">
    <property type="component" value="Chromosome"/>
</dbReference>
<keyword evidence="1" id="KW-0812">Transmembrane</keyword>
<dbReference type="eggNOG" id="ENOG5033DIU">
    <property type="taxonomic scope" value="Bacteria"/>
</dbReference>
<keyword evidence="1" id="KW-1133">Transmembrane helix</keyword>
<dbReference type="RefSeq" id="WP_022771262.1">
    <property type="nucleotide sequence ID" value="NC_022576.1"/>
</dbReference>
<dbReference type="KEGG" id="cbx:Cenrod_0317"/>
<sequence>MAPLDRSLLRKLVVAVLLKLVVLTILWWAFVRDHRVAVDPEWVTSILFSSPSQGDSP</sequence>